<dbReference type="AlphaFoldDB" id="A0AAU9JMI6"/>
<dbReference type="SMART" id="SM00312">
    <property type="entry name" value="PX"/>
    <property type="match status" value="1"/>
</dbReference>
<feature type="domain" description="PLD phosphodiesterase" evidence="12">
    <location>
        <begin position="852"/>
        <end position="879"/>
    </location>
</feature>
<dbReference type="Gene3D" id="3.30.870.10">
    <property type="entry name" value="Endonuclease Chain A"/>
    <property type="match status" value="2"/>
</dbReference>
<gene>
    <name evidence="14" type="ORF">BSTOLATCC_MIC38679</name>
</gene>
<dbReference type="SUPFAM" id="SSF50729">
    <property type="entry name" value="PH domain-like"/>
    <property type="match status" value="1"/>
</dbReference>
<comment type="catalytic activity">
    <reaction evidence="1 9">
        <text>a 1,2-diacyl-sn-glycero-3-phosphocholine + H2O = a 1,2-diacyl-sn-glycero-3-phosphate + choline + H(+)</text>
        <dbReference type="Rhea" id="RHEA:14445"/>
        <dbReference type="ChEBI" id="CHEBI:15354"/>
        <dbReference type="ChEBI" id="CHEBI:15377"/>
        <dbReference type="ChEBI" id="CHEBI:15378"/>
        <dbReference type="ChEBI" id="CHEBI:57643"/>
        <dbReference type="ChEBI" id="CHEBI:58608"/>
        <dbReference type="EC" id="3.1.4.4"/>
    </reaction>
</comment>
<evidence type="ECO:0000256" key="4">
    <source>
        <dbReference type="ARBA" id="ARBA00022801"/>
    </source>
</evidence>
<dbReference type="PIRSF" id="PIRSF009376">
    <property type="entry name" value="Phospholipase_D_euk"/>
    <property type="match status" value="1"/>
</dbReference>
<dbReference type="InterPro" id="IPR025202">
    <property type="entry name" value="PLD-like_dom"/>
</dbReference>
<dbReference type="SUPFAM" id="SSF64268">
    <property type="entry name" value="PX domain"/>
    <property type="match status" value="1"/>
</dbReference>
<comment type="subcellular location">
    <subcellularLocation>
        <location evidence="8">Endomembrane system</location>
        <topology evidence="8">Lipid-anchor</topology>
    </subcellularLocation>
</comment>
<accession>A0AAU9JMI6</accession>
<protein>
    <recommendedName>
        <fullName evidence="9">Phospholipase</fullName>
        <ecNumber evidence="9">3.1.4.4</ecNumber>
    </recommendedName>
</protein>
<dbReference type="GO" id="GO:0035556">
    <property type="term" value="P:intracellular signal transduction"/>
    <property type="evidence" value="ECO:0007669"/>
    <property type="project" value="InterPro"/>
</dbReference>
<comment type="caution">
    <text evidence="14">The sequence shown here is derived from an EMBL/GenBank/DDBJ whole genome shotgun (WGS) entry which is preliminary data.</text>
</comment>
<evidence type="ECO:0000256" key="5">
    <source>
        <dbReference type="ARBA" id="ARBA00022963"/>
    </source>
</evidence>
<feature type="domain" description="PX" evidence="13">
    <location>
        <begin position="27"/>
        <end position="145"/>
    </location>
</feature>
<dbReference type="InterPro" id="IPR036871">
    <property type="entry name" value="PX_dom_sf"/>
</dbReference>
<dbReference type="PROSITE" id="PS50035">
    <property type="entry name" value="PLD"/>
    <property type="match status" value="2"/>
</dbReference>
<dbReference type="EMBL" id="CAJZBQ010000038">
    <property type="protein sequence ID" value="CAG9325425.1"/>
    <property type="molecule type" value="Genomic_DNA"/>
</dbReference>
<feature type="region of interest" description="Disordered" evidence="10">
    <location>
        <begin position="506"/>
        <end position="541"/>
    </location>
</feature>
<dbReference type="SMART" id="SM00233">
    <property type="entry name" value="PH"/>
    <property type="match status" value="1"/>
</dbReference>
<dbReference type="InterPro" id="IPR001849">
    <property type="entry name" value="PH_domain"/>
</dbReference>
<dbReference type="PANTHER" id="PTHR18896:SF76">
    <property type="entry name" value="PHOSPHOLIPASE"/>
    <property type="match status" value="1"/>
</dbReference>
<dbReference type="InterPro" id="IPR016555">
    <property type="entry name" value="PLipase_D_euk"/>
</dbReference>
<sequence length="1027" mass="119263">MQPSFYADDSPGLENFAPTVSKLGLSIADAKYMENCSSNSSINSKHLNYSFKIKYQKRKDAPVYEWTINRCIQEFQDLHQNLLKEMQKGNLASVPRLPNIENFSKEPLEEQLERLEAYLKDLSQQRDTISNPKFWEFFEVSSLSFEGVKQKWKEGYVFKRTGGQIGNERRIFNCAKYCKRLQKRWMIIRNDMVGYLKSNTKSSLNEVLMFKGRFEVLYGEKDTGYEDGVKIITLRRTFIFRAGSPLKRDEWVKAIVTAYNESEWNRSEQRFDSSFPLREQNEVTWYVDGKMYFNEVCEYLKRAKREVFISDWWLSPDLYLKRPAKKYEKSKVVELLGMLADRGVSVFVHVYKEVTFALTLNSMYTKTTLLQRNPNIKVIRHPHRSVVGGEFLWSHHEKIVCIDQEIAFMGGLDLCYGRYDTNKHPLVDHEHIFNGIDYSNARISDFYEVQNWNRDLINREINPRMPWHDVALRVIGKSAADIGLHFIELWNHVMTDITTGYHKNKNLLQPAHSPTINERGKESDSESASSCSSEGEEETKKPVIVLREKKLSLAVETFKEIAENRRASHRRSSFNVNGKRINVEFLNQRMEMNSELNPGTAVAVDKKEALKRMKTTENDKRNSLLQNQDIDNEKPTVLKRRSTVHNIDFEFQRKQREKIEMADEEKLMKEIEDGQIEGDENFSKMLLLPKIKELGQTGTCDCQLLRSAGLWSLGLEETEHSIHTAYLNLIDQADHFIYIENQFFISSTAGETVKNQIAQALVERIKIAADKKEPFKVIVVLPLLPGFEGAVDDSSASVLRVQLHWEYQTICRGQNSIYEQLRRDPNISDPADYIRFYGLRAHAVLGDRPVTEIVYVHSKLMIVDDDIVLMGSANINDRSQLGNHDSEIAMIVTDKTKIQSTLAGKPRAVSQFAYTLRTSIFKEHLGVESEELLRDPLSDQFTNEWISTAARNTNLYRELFRCYPDDYITSIAEIPDFENEAHPEKYNEFKDVIRGFLVEFPLDFLKFEDLRIPIFTKEYVIPDDSFV</sequence>
<dbReference type="EC" id="3.1.4.4" evidence="9"/>
<evidence type="ECO:0000256" key="9">
    <source>
        <dbReference type="PIRNR" id="PIRNR009376"/>
    </source>
</evidence>
<keyword evidence="5 9" id="KW-0442">Lipid degradation</keyword>
<dbReference type="Pfam" id="PF00614">
    <property type="entry name" value="PLDc"/>
    <property type="match status" value="1"/>
</dbReference>
<dbReference type="Gene3D" id="3.30.1520.10">
    <property type="entry name" value="Phox-like domain"/>
    <property type="match status" value="1"/>
</dbReference>
<keyword evidence="4 9" id="KW-0378">Hydrolase</keyword>
<dbReference type="InterPro" id="IPR001736">
    <property type="entry name" value="PLipase_D/transphosphatidylase"/>
</dbReference>
<dbReference type="SMART" id="SM00155">
    <property type="entry name" value="PLDc"/>
    <property type="match status" value="2"/>
</dbReference>
<keyword evidence="6" id="KW-0443">Lipid metabolism</keyword>
<evidence type="ECO:0000259" key="11">
    <source>
        <dbReference type="PROSITE" id="PS50003"/>
    </source>
</evidence>
<dbReference type="PROSITE" id="PS50195">
    <property type="entry name" value="PX"/>
    <property type="match status" value="1"/>
</dbReference>
<evidence type="ECO:0000313" key="15">
    <source>
        <dbReference type="Proteomes" id="UP001162131"/>
    </source>
</evidence>
<dbReference type="CDD" id="cd09141">
    <property type="entry name" value="PLDc_vPLD1_2_yPLD_like_2"/>
    <property type="match status" value="1"/>
</dbReference>
<dbReference type="Proteomes" id="UP001162131">
    <property type="component" value="Unassembled WGS sequence"/>
</dbReference>
<evidence type="ECO:0000256" key="2">
    <source>
        <dbReference type="ARBA" id="ARBA00008664"/>
    </source>
</evidence>
<dbReference type="InterPro" id="IPR015679">
    <property type="entry name" value="PLipase_D_fam"/>
</dbReference>
<feature type="domain" description="PLD phosphodiesterase" evidence="12">
    <location>
        <begin position="391"/>
        <end position="418"/>
    </location>
</feature>
<dbReference type="PANTHER" id="PTHR18896">
    <property type="entry name" value="PHOSPHOLIPASE D"/>
    <property type="match status" value="1"/>
</dbReference>
<evidence type="ECO:0000313" key="14">
    <source>
        <dbReference type="EMBL" id="CAG9325425.1"/>
    </source>
</evidence>
<dbReference type="Pfam" id="PF00787">
    <property type="entry name" value="PX"/>
    <property type="match status" value="1"/>
</dbReference>
<feature type="domain" description="PH" evidence="11">
    <location>
        <begin position="150"/>
        <end position="260"/>
    </location>
</feature>
<organism evidence="14 15">
    <name type="scientific">Blepharisma stoltei</name>
    <dbReference type="NCBI Taxonomy" id="1481888"/>
    <lineage>
        <taxon>Eukaryota</taxon>
        <taxon>Sar</taxon>
        <taxon>Alveolata</taxon>
        <taxon>Ciliophora</taxon>
        <taxon>Postciliodesmatophora</taxon>
        <taxon>Heterotrichea</taxon>
        <taxon>Heterotrichida</taxon>
        <taxon>Blepharismidae</taxon>
        <taxon>Blepharisma</taxon>
    </lineage>
</organism>
<dbReference type="SUPFAM" id="SSF56024">
    <property type="entry name" value="Phospholipase D/nuclease"/>
    <property type="match status" value="2"/>
</dbReference>
<evidence type="ECO:0000256" key="7">
    <source>
        <dbReference type="ARBA" id="ARBA00023288"/>
    </source>
</evidence>
<dbReference type="InterPro" id="IPR001683">
    <property type="entry name" value="PX_dom"/>
</dbReference>
<dbReference type="GO" id="GO:0035091">
    <property type="term" value="F:phosphatidylinositol binding"/>
    <property type="evidence" value="ECO:0007669"/>
    <property type="project" value="InterPro"/>
</dbReference>
<dbReference type="GO" id="GO:0004630">
    <property type="term" value="F:phospholipase D activity"/>
    <property type="evidence" value="ECO:0007669"/>
    <property type="project" value="UniProtKB-UniRule"/>
</dbReference>
<comment type="similarity">
    <text evidence="2 9">Belongs to the phospholipase D family.</text>
</comment>
<name>A0AAU9JMI6_9CILI</name>
<dbReference type="GO" id="GO:0006654">
    <property type="term" value="P:phosphatidic acid biosynthetic process"/>
    <property type="evidence" value="ECO:0007669"/>
    <property type="project" value="InterPro"/>
</dbReference>
<dbReference type="Pfam" id="PF13091">
    <property type="entry name" value="PLDc_2"/>
    <property type="match status" value="1"/>
</dbReference>
<dbReference type="CDD" id="cd06093">
    <property type="entry name" value="PX_domain"/>
    <property type="match status" value="1"/>
</dbReference>
<dbReference type="PROSITE" id="PS50003">
    <property type="entry name" value="PH_DOMAIN"/>
    <property type="match status" value="1"/>
</dbReference>
<evidence type="ECO:0000259" key="13">
    <source>
        <dbReference type="PROSITE" id="PS50195"/>
    </source>
</evidence>
<dbReference type="FunFam" id="3.30.870.10:FF:000011">
    <property type="entry name" value="Phospholipase"/>
    <property type="match status" value="1"/>
</dbReference>
<evidence type="ECO:0000256" key="10">
    <source>
        <dbReference type="SAM" id="MobiDB-lite"/>
    </source>
</evidence>
<keyword evidence="3" id="KW-0677">Repeat</keyword>
<keyword evidence="7" id="KW-0449">Lipoprotein</keyword>
<dbReference type="InterPro" id="IPR011993">
    <property type="entry name" value="PH-like_dom_sf"/>
</dbReference>
<reference evidence="14" key="1">
    <citation type="submission" date="2021-09" db="EMBL/GenBank/DDBJ databases">
        <authorList>
            <consortium name="AG Swart"/>
            <person name="Singh M."/>
            <person name="Singh A."/>
            <person name="Seah K."/>
            <person name="Emmerich C."/>
        </authorList>
    </citation>
    <scope>NUCLEOTIDE SEQUENCE</scope>
    <source>
        <strain evidence="14">ATCC30299</strain>
    </source>
</reference>
<evidence type="ECO:0000259" key="12">
    <source>
        <dbReference type="PROSITE" id="PS50035"/>
    </source>
</evidence>
<dbReference type="Gene3D" id="2.30.29.30">
    <property type="entry name" value="Pleckstrin-homology domain (PH domain)/Phosphotyrosine-binding domain (PTB)"/>
    <property type="match status" value="1"/>
</dbReference>
<dbReference type="GO" id="GO:0012505">
    <property type="term" value="C:endomembrane system"/>
    <property type="evidence" value="ECO:0007669"/>
    <property type="project" value="UniProtKB-SubCell"/>
</dbReference>
<dbReference type="Pfam" id="PF00169">
    <property type="entry name" value="PH"/>
    <property type="match status" value="1"/>
</dbReference>
<keyword evidence="15" id="KW-1185">Reference proteome</keyword>
<proteinExistence type="inferred from homology"/>
<evidence type="ECO:0000256" key="8">
    <source>
        <dbReference type="ARBA" id="ARBA00037868"/>
    </source>
</evidence>
<dbReference type="GO" id="GO:0005886">
    <property type="term" value="C:plasma membrane"/>
    <property type="evidence" value="ECO:0007669"/>
    <property type="project" value="TreeGrafter"/>
</dbReference>
<evidence type="ECO:0000256" key="1">
    <source>
        <dbReference type="ARBA" id="ARBA00000798"/>
    </source>
</evidence>
<dbReference type="GO" id="GO:0009395">
    <property type="term" value="P:phospholipid catabolic process"/>
    <property type="evidence" value="ECO:0007669"/>
    <property type="project" value="TreeGrafter"/>
</dbReference>
<evidence type="ECO:0000256" key="6">
    <source>
        <dbReference type="ARBA" id="ARBA00023098"/>
    </source>
</evidence>
<evidence type="ECO:0000256" key="3">
    <source>
        <dbReference type="ARBA" id="ARBA00022737"/>
    </source>
</evidence>